<dbReference type="Proteomes" id="UP000076962">
    <property type="component" value="Unassembled WGS sequence"/>
</dbReference>
<dbReference type="InterPro" id="IPR003462">
    <property type="entry name" value="ODC_Mu_crystall"/>
</dbReference>
<accession>A0A176RUJ0</accession>
<protein>
    <submittedName>
        <fullName evidence="1">Ornithine cyclodeaminase/mu-crystallin</fullName>
    </submittedName>
</protein>
<dbReference type="SUPFAM" id="SSF51735">
    <property type="entry name" value="NAD(P)-binding Rossmann-fold domains"/>
    <property type="match status" value="1"/>
</dbReference>
<dbReference type="AlphaFoldDB" id="A0A176RUJ0"/>
<reference evidence="1 2" key="1">
    <citation type="submission" date="2016-05" db="EMBL/GenBank/DDBJ databases">
        <title>Single-cell genome of chain-forming Candidatus Thiomargarita nelsonii and comparison to other large sulfur-oxidizing bacteria.</title>
        <authorList>
            <person name="Winkel M."/>
            <person name="Salman V."/>
            <person name="Woyke T."/>
            <person name="Schulz-Vogt H."/>
            <person name="Richter M."/>
            <person name="Flood B."/>
            <person name="Bailey J."/>
            <person name="Amann R."/>
            <person name="Mussmann M."/>
        </authorList>
    </citation>
    <scope>NUCLEOTIDE SEQUENCE [LARGE SCALE GENOMIC DNA]</scope>
    <source>
        <strain evidence="1 2">THI036</strain>
    </source>
</reference>
<dbReference type="InterPro" id="IPR023401">
    <property type="entry name" value="ODC_N"/>
</dbReference>
<evidence type="ECO:0000313" key="1">
    <source>
        <dbReference type="EMBL" id="OAD19409.1"/>
    </source>
</evidence>
<gene>
    <name evidence="1" type="ORF">THIOM_004960</name>
</gene>
<sequence>MPIHKNAQVTLKMVGYHPFNPQKNHLPTILSTIATYDTCTGHLLGLADATFLTALRTGAASAVASQILASPQNKWV</sequence>
<proteinExistence type="predicted"/>
<dbReference type="GO" id="GO:0005737">
    <property type="term" value="C:cytoplasm"/>
    <property type="evidence" value="ECO:0007669"/>
    <property type="project" value="TreeGrafter"/>
</dbReference>
<evidence type="ECO:0000313" key="2">
    <source>
        <dbReference type="Proteomes" id="UP000076962"/>
    </source>
</evidence>
<dbReference type="PATRIC" id="fig|1003181.4.peg.6555"/>
<comment type="caution">
    <text evidence="1">The sequence shown here is derived from an EMBL/GenBank/DDBJ whole genome shotgun (WGS) entry which is preliminary data.</text>
</comment>
<dbReference type="InterPro" id="IPR036291">
    <property type="entry name" value="NAD(P)-bd_dom_sf"/>
</dbReference>
<organism evidence="1 2">
    <name type="scientific">Candidatus Thiomargarita nelsonii</name>
    <dbReference type="NCBI Taxonomy" id="1003181"/>
    <lineage>
        <taxon>Bacteria</taxon>
        <taxon>Pseudomonadati</taxon>
        <taxon>Pseudomonadota</taxon>
        <taxon>Gammaproteobacteria</taxon>
        <taxon>Thiotrichales</taxon>
        <taxon>Thiotrichaceae</taxon>
        <taxon>Thiomargarita</taxon>
    </lineage>
</organism>
<keyword evidence="2" id="KW-1185">Reference proteome</keyword>
<dbReference type="EMBL" id="LUTY01002811">
    <property type="protein sequence ID" value="OAD19409.1"/>
    <property type="molecule type" value="Genomic_DNA"/>
</dbReference>
<dbReference type="PANTHER" id="PTHR13812">
    <property type="entry name" value="KETIMINE REDUCTASE MU-CRYSTALLIN"/>
    <property type="match status" value="1"/>
</dbReference>
<dbReference type="PANTHER" id="PTHR13812:SF19">
    <property type="entry name" value="KETIMINE REDUCTASE MU-CRYSTALLIN"/>
    <property type="match status" value="1"/>
</dbReference>
<dbReference type="Pfam" id="PF02423">
    <property type="entry name" value="OCD_Mu_crystall"/>
    <property type="match status" value="1"/>
</dbReference>
<dbReference type="Gene3D" id="3.30.1780.10">
    <property type="entry name" value="ornithine cyclodeaminase, domain 1"/>
    <property type="match status" value="1"/>
</dbReference>
<name>A0A176RUJ0_9GAMM</name>